<reference evidence="2 3" key="1">
    <citation type="submission" date="2018-08" db="EMBL/GenBank/DDBJ databases">
        <title>A genome reference for cultivated species of the human gut microbiota.</title>
        <authorList>
            <person name="Zou Y."/>
            <person name="Xue W."/>
            <person name="Luo G."/>
        </authorList>
    </citation>
    <scope>NUCLEOTIDE SEQUENCE [LARGE SCALE GENOMIC DNA]</scope>
    <source>
        <strain evidence="2 3">AF34-33</strain>
    </source>
</reference>
<organism evidence="2 3">
    <name type="scientific">Butyricimonas virosa</name>
    <dbReference type="NCBI Taxonomy" id="544645"/>
    <lineage>
        <taxon>Bacteria</taxon>
        <taxon>Pseudomonadati</taxon>
        <taxon>Bacteroidota</taxon>
        <taxon>Bacteroidia</taxon>
        <taxon>Bacteroidales</taxon>
        <taxon>Odoribacteraceae</taxon>
        <taxon>Butyricimonas</taxon>
    </lineage>
</organism>
<dbReference type="Gene3D" id="3.40.140.10">
    <property type="entry name" value="Cytidine Deaminase, domain 2"/>
    <property type="match status" value="1"/>
</dbReference>
<dbReference type="InterPro" id="IPR025657">
    <property type="entry name" value="RadC_JAB"/>
</dbReference>
<evidence type="ECO:0000313" key="3">
    <source>
        <dbReference type="Proteomes" id="UP000286038"/>
    </source>
</evidence>
<comment type="caution">
    <text evidence="2">The sequence shown here is derived from an EMBL/GenBank/DDBJ whole genome shotgun (WGS) entry which is preliminary data.</text>
</comment>
<dbReference type="EMBL" id="QRPV01000025">
    <property type="protein sequence ID" value="RHM40921.1"/>
    <property type="molecule type" value="Genomic_DNA"/>
</dbReference>
<evidence type="ECO:0000313" key="2">
    <source>
        <dbReference type="EMBL" id="RHM40921.1"/>
    </source>
</evidence>
<dbReference type="RefSeq" id="WP_310648275.1">
    <property type="nucleotide sequence ID" value="NZ_CABJDM010000025.1"/>
</dbReference>
<proteinExistence type="predicted"/>
<evidence type="ECO:0000259" key="1">
    <source>
        <dbReference type="Pfam" id="PF04002"/>
    </source>
</evidence>
<sequence length="68" mass="7827">KADDELTKNITQLSSLASVDFIDHLIVSTDDYYSYSNECRYDVLKPQSMMNNLSPFLEKEEIILPNPL</sequence>
<name>A0A415QEN6_9BACT</name>
<feature type="domain" description="RadC-like JAB" evidence="1">
    <location>
        <begin position="1"/>
        <end position="37"/>
    </location>
</feature>
<dbReference type="AlphaFoldDB" id="A0A415QEN6"/>
<protein>
    <recommendedName>
        <fullName evidence="1">RadC-like JAB domain-containing protein</fullName>
    </recommendedName>
</protein>
<accession>A0A415QEN6</accession>
<feature type="non-terminal residue" evidence="2">
    <location>
        <position position="1"/>
    </location>
</feature>
<dbReference type="Pfam" id="PF04002">
    <property type="entry name" value="RadC"/>
    <property type="match status" value="1"/>
</dbReference>
<gene>
    <name evidence="2" type="ORF">DWZ68_15060</name>
</gene>
<dbReference type="Proteomes" id="UP000286038">
    <property type="component" value="Unassembled WGS sequence"/>
</dbReference>